<keyword evidence="5 7" id="KW-1133">Transmembrane helix</keyword>
<organism evidence="9 10">
    <name type="scientific">Momordica charantia</name>
    <name type="common">Bitter gourd</name>
    <name type="synonym">Balsam pear</name>
    <dbReference type="NCBI Taxonomy" id="3673"/>
    <lineage>
        <taxon>Eukaryota</taxon>
        <taxon>Viridiplantae</taxon>
        <taxon>Streptophyta</taxon>
        <taxon>Embryophyta</taxon>
        <taxon>Tracheophyta</taxon>
        <taxon>Spermatophyta</taxon>
        <taxon>Magnoliopsida</taxon>
        <taxon>eudicotyledons</taxon>
        <taxon>Gunneridae</taxon>
        <taxon>Pentapetalae</taxon>
        <taxon>rosids</taxon>
        <taxon>fabids</taxon>
        <taxon>Cucurbitales</taxon>
        <taxon>Cucurbitaceae</taxon>
        <taxon>Momordiceae</taxon>
        <taxon>Momordica</taxon>
    </lineage>
</organism>
<dbReference type="PANTHER" id="PTHR22950:SF705">
    <property type="entry name" value="AMINO ACID TRANSPORTER AVT1I-LIKE"/>
    <property type="match status" value="1"/>
</dbReference>
<keyword evidence="3 7" id="KW-0812">Transmembrane</keyword>
<evidence type="ECO:0000256" key="3">
    <source>
        <dbReference type="ARBA" id="ARBA00022692"/>
    </source>
</evidence>
<dbReference type="GO" id="GO:0005774">
    <property type="term" value="C:vacuolar membrane"/>
    <property type="evidence" value="ECO:0007669"/>
    <property type="project" value="TreeGrafter"/>
</dbReference>
<evidence type="ECO:0000259" key="8">
    <source>
        <dbReference type="Pfam" id="PF01490"/>
    </source>
</evidence>
<dbReference type="Pfam" id="PF01490">
    <property type="entry name" value="Aa_trans"/>
    <property type="match status" value="1"/>
</dbReference>
<dbReference type="OrthoDB" id="655540at2759"/>
<feature type="transmembrane region" description="Helical" evidence="7">
    <location>
        <begin position="387"/>
        <end position="408"/>
    </location>
</feature>
<keyword evidence="9" id="KW-1185">Reference proteome</keyword>
<dbReference type="KEGG" id="mcha:111025280"/>
<feature type="transmembrane region" description="Helical" evidence="7">
    <location>
        <begin position="354"/>
        <end position="375"/>
    </location>
</feature>
<feature type="transmembrane region" description="Helical" evidence="7">
    <location>
        <begin position="136"/>
        <end position="158"/>
    </location>
</feature>
<evidence type="ECO:0000256" key="2">
    <source>
        <dbReference type="ARBA" id="ARBA00022448"/>
    </source>
</evidence>
<accession>A0A6J1E227</accession>
<dbReference type="AlphaFoldDB" id="A0A6J1E227"/>
<reference evidence="10" key="1">
    <citation type="submission" date="2025-08" db="UniProtKB">
        <authorList>
            <consortium name="RefSeq"/>
        </authorList>
    </citation>
    <scope>IDENTIFICATION</scope>
</reference>
<feature type="transmembrane region" description="Helical" evidence="7">
    <location>
        <begin position="56"/>
        <end position="77"/>
    </location>
</feature>
<dbReference type="InterPro" id="IPR013057">
    <property type="entry name" value="AA_transpt_TM"/>
</dbReference>
<dbReference type="GeneID" id="111025280"/>
<feature type="transmembrane region" description="Helical" evidence="7">
    <location>
        <begin position="104"/>
        <end position="124"/>
    </location>
</feature>
<feature type="transmembrane region" description="Helical" evidence="7">
    <location>
        <begin position="288"/>
        <end position="313"/>
    </location>
</feature>
<gene>
    <name evidence="10" type="primary">LOC111025280</name>
</gene>
<feature type="transmembrane region" description="Helical" evidence="7">
    <location>
        <begin position="211"/>
        <end position="233"/>
    </location>
</feature>
<comment type="subcellular location">
    <subcellularLocation>
        <location evidence="1">Membrane</location>
        <topology evidence="1">Multi-pass membrane protein</topology>
    </subcellularLocation>
</comment>
<feature type="transmembrane region" description="Helical" evidence="7">
    <location>
        <begin position="325"/>
        <end position="348"/>
    </location>
</feature>
<feature type="domain" description="Amino acid transporter transmembrane" evidence="8">
    <location>
        <begin position="27"/>
        <end position="407"/>
    </location>
</feature>
<proteinExistence type="predicted"/>
<dbReference type="Proteomes" id="UP000504603">
    <property type="component" value="Unplaced"/>
</dbReference>
<evidence type="ECO:0000256" key="5">
    <source>
        <dbReference type="ARBA" id="ARBA00022989"/>
    </source>
</evidence>
<keyword evidence="6 7" id="KW-0472">Membrane</keyword>
<dbReference type="GO" id="GO:0015179">
    <property type="term" value="F:L-amino acid transmembrane transporter activity"/>
    <property type="evidence" value="ECO:0007669"/>
    <property type="project" value="TreeGrafter"/>
</dbReference>
<dbReference type="PANTHER" id="PTHR22950">
    <property type="entry name" value="AMINO ACID TRANSPORTER"/>
    <property type="match status" value="1"/>
</dbReference>
<keyword evidence="4" id="KW-0029">Amino-acid transport</keyword>
<evidence type="ECO:0000313" key="9">
    <source>
        <dbReference type="Proteomes" id="UP000504603"/>
    </source>
</evidence>
<keyword evidence="2" id="KW-0813">Transport</keyword>
<evidence type="ECO:0000256" key="7">
    <source>
        <dbReference type="SAM" id="Phobius"/>
    </source>
</evidence>
<sequence>MDAPLLIEEKQNDDVELQQSSANGSATSFVKTCFNGLNALSGVGLLSIPYALASGGWLSLILLFAIAFITFYTGLLIQRCMDVKSDIRTYPEVGELAFGSNGKIIVSIFMYVELYMVATGFLILEGDNLDNMFPDVGFGLIGFTISGQAFFVLVIALIILPSVWLDDMSLLSFVSASGVLASTVILGSVVWCGAFDGIGFQQKGTLINWKGIPNSISLFAFCYCAHPVFPTLYTSMKNKRQFSNVLTLCFIMCTFGYASMAIMGYAMFGSDIQSQITLNLPKGKLSSLVAIYTTLINPICKYALMTVPIVNAIKNRFPLNYNTKAFTILISTTLLVSNVIVALTIPFFGSLMSLVGAFLSMTASIILPCVCYLKISGNHRRFRFETVIITSIIVIGVLVATLGTYVALVEIVGKM</sequence>
<evidence type="ECO:0000256" key="4">
    <source>
        <dbReference type="ARBA" id="ARBA00022970"/>
    </source>
</evidence>
<name>A0A6J1E227_MOMCH</name>
<evidence type="ECO:0000313" key="10">
    <source>
        <dbReference type="RefSeq" id="XP_022158811.1"/>
    </source>
</evidence>
<evidence type="ECO:0000256" key="1">
    <source>
        <dbReference type="ARBA" id="ARBA00004141"/>
    </source>
</evidence>
<feature type="transmembrane region" description="Helical" evidence="7">
    <location>
        <begin position="245"/>
        <end position="268"/>
    </location>
</feature>
<evidence type="ECO:0000256" key="6">
    <source>
        <dbReference type="ARBA" id="ARBA00023136"/>
    </source>
</evidence>
<protein>
    <submittedName>
        <fullName evidence="10">Amino acid transporter AVT1I-like</fullName>
    </submittedName>
</protein>
<dbReference type="RefSeq" id="XP_022158811.1">
    <property type="nucleotide sequence ID" value="XM_022303119.1"/>
</dbReference>
<feature type="transmembrane region" description="Helical" evidence="7">
    <location>
        <begin position="170"/>
        <end position="191"/>
    </location>
</feature>